<proteinExistence type="predicted"/>
<name>A0A3S2WY27_9SPHI</name>
<dbReference type="Proteomes" id="UP000282759">
    <property type="component" value="Unassembled WGS sequence"/>
</dbReference>
<sequence>MKLQDLGHRLGDSAKVSYGKVKLGFILLSSGMFKETFELLESVNVKLLPDTAKTEYYFLNARTFYDLADYDNDKHYSRMYNNRASSYIDSGLTLCKADSYLYLYFDGLRMLKAGNMNEAADNLNRLLNSYKLTDHELAVTASTLSDIYIQTQQIDKAINLLITAAMADIRSSTKETAAAINLAQLLHKRGDVKNAYVYTRQAMDDASYYGARQRKMQVSTVLPIIANEKINYLEFQKNALVFYGSLLTLLALVIIIFAVIIYKQLKKLRIADKKIMEANHQQQIIIDKLNEAETIKEEYIGYYFNLIAVYINKLEKFKMSIENKILTKKFDEIRPLINSINLRKEREELFIIFDKVFLKIFPNFVDEFNSYFNREDQVKLLPNQLLNTELRIFALVRLGIVDPEKIAGILEYSLNTIYNYKTRIKNRSNIPNEEFEKVIMKIKAV</sequence>
<dbReference type="InterPro" id="IPR045957">
    <property type="entry name" value="DUF6377"/>
</dbReference>
<organism evidence="3 4">
    <name type="scientific">Mucilaginibacter limnophilus</name>
    <dbReference type="NCBI Taxonomy" id="1932778"/>
    <lineage>
        <taxon>Bacteria</taxon>
        <taxon>Pseudomonadati</taxon>
        <taxon>Bacteroidota</taxon>
        <taxon>Sphingobacteriia</taxon>
        <taxon>Sphingobacteriales</taxon>
        <taxon>Sphingobacteriaceae</taxon>
        <taxon>Mucilaginibacter</taxon>
    </lineage>
</organism>
<comment type="caution">
    <text evidence="3">The sequence shown here is derived from an EMBL/GenBank/DDBJ whole genome shotgun (WGS) entry which is preliminary data.</text>
</comment>
<keyword evidence="4" id="KW-1185">Reference proteome</keyword>
<evidence type="ECO:0000256" key="1">
    <source>
        <dbReference type="SAM" id="Phobius"/>
    </source>
</evidence>
<reference evidence="3 4" key="1">
    <citation type="submission" date="2019-01" db="EMBL/GenBank/DDBJ databases">
        <authorList>
            <person name="Chen W.-M."/>
        </authorList>
    </citation>
    <scope>NUCLEOTIDE SEQUENCE [LARGE SCALE GENOMIC DNA]</scope>
    <source>
        <strain evidence="3 4">YBJ-36</strain>
    </source>
</reference>
<dbReference type="EMBL" id="SACK01000004">
    <property type="protein sequence ID" value="RVU00761.1"/>
    <property type="molecule type" value="Genomic_DNA"/>
</dbReference>
<dbReference type="SUPFAM" id="SSF48452">
    <property type="entry name" value="TPR-like"/>
    <property type="match status" value="1"/>
</dbReference>
<dbReference type="AlphaFoldDB" id="A0A3S2WY27"/>
<evidence type="ECO:0000313" key="4">
    <source>
        <dbReference type="Proteomes" id="UP000282759"/>
    </source>
</evidence>
<evidence type="ECO:0000313" key="3">
    <source>
        <dbReference type="EMBL" id="RVU00761.1"/>
    </source>
</evidence>
<keyword evidence="1" id="KW-1133">Transmembrane helix</keyword>
<feature type="domain" description="DUF6377" evidence="2">
    <location>
        <begin position="168"/>
        <end position="407"/>
    </location>
</feature>
<dbReference type="InterPro" id="IPR011990">
    <property type="entry name" value="TPR-like_helical_dom_sf"/>
</dbReference>
<feature type="transmembrane region" description="Helical" evidence="1">
    <location>
        <begin position="240"/>
        <end position="262"/>
    </location>
</feature>
<gene>
    <name evidence="3" type="ORF">EOD41_11805</name>
</gene>
<keyword evidence="1" id="KW-0812">Transmembrane</keyword>
<dbReference type="Pfam" id="PF19904">
    <property type="entry name" value="DUF6377"/>
    <property type="match status" value="1"/>
</dbReference>
<accession>A0A3S2WY27</accession>
<evidence type="ECO:0000259" key="2">
    <source>
        <dbReference type="Pfam" id="PF19904"/>
    </source>
</evidence>
<keyword evidence="1" id="KW-0472">Membrane</keyword>
<dbReference type="Gene3D" id="1.25.40.10">
    <property type="entry name" value="Tetratricopeptide repeat domain"/>
    <property type="match status" value="1"/>
</dbReference>
<protein>
    <submittedName>
        <fullName evidence="3">Tetratricopeptide repeat protein</fullName>
    </submittedName>
</protein>
<dbReference type="OrthoDB" id="1044679at2"/>